<evidence type="ECO:0000313" key="2">
    <source>
        <dbReference type="EMBL" id="NAS10947.1"/>
    </source>
</evidence>
<reference evidence="2 3" key="1">
    <citation type="submission" date="2020-01" db="EMBL/GenBank/DDBJ databases">
        <title>Bacteria diversity of Porities sp.</title>
        <authorList>
            <person name="Wang G."/>
        </authorList>
    </citation>
    <scope>NUCLEOTIDE SEQUENCE [LARGE SCALE GENOMIC DNA]</scope>
    <source>
        <strain evidence="2 3">R33</strain>
    </source>
</reference>
<feature type="domain" description="TfoX N-terminal" evidence="1">
    <location>
        <begin position="23"/>
        <end position="104"/>
    </location>
</feature>
<dbReference type="AlphaFoldDB" id="A0A6L9E867"/>
<accession>A0A6L9E867</accession>
<proteinExistence type="predicted"/>
<dbReference type="InterPro" id="IPR007076">
    <property type="entry name" value="TfoX_N"/>
</dbReference>
<dbReference type="Proteomes" id="UP000475249">
    <property type="component" value="Unassembled WGS sequence"/>
</dbReference>
<evidence type="ECO:0000259" key="1">
    <source>
        <dbReference type="Pfam" id="PF04993"/>
    </source>
</evidence>
<evidence type="ECO:0000313" key="3">
    <source>
        <dbReference type="Proteomes" id="UP000475249"/>
    </source>
</evidence>
<dbReference type="Pfam" id="PF04993">
    <property type="entry name" value="TfoX_N"/>
    <property type="match status" value="1"/>
</dbReference>
<organism evidence="2 3">
    <name type="scientific">Poritiphilus flavus</name>
    <dbReference type="NCBI Taxonomy" id="2697053"/>
    <lineage>
        <taxon>Bacteria</taxon>
        <taxon>Pseudomonadati</taxon>
        <taxon>Bacteroidota</taxon>
        <taxon>Flavobacteriia</taxon>
        <taxon>Flavobacteriales</taxon>
        <taxon>Flavobacteriaceae</taxon>
        <taxon>Poritiphilus</taxon>
    </lineage>
</organism>
<dbReference type="EMBL" id="WXYO01000001">
    <property type="protein sequence ID" value="NAS10947.1"/>
    <property type="molecule type" value="Genomic_DNA"/>
</dbReference>
<dbReference type="RefSeq" id="WP_161433809.1">
    <property type="nucleotide sequence ID" value="NZ_WXYO01000001.1"/>
</dbReference>
<name>A0A6L9E867_9FLAO</name>
<sequence>MGEKGAKMTREASQVAEELVKGLGGIEGISSKKMFGGYGIFCQKKMFAMVNGAGECYLKLNEDNKADFDAYQAPKHNRMPYALVPKEVFENKELLLTWANKAIAPPLN</sequence>
<protein>
    <recommendedName>
        <fullName evidence="1">TfoX N-terminal domain-containing protein</fullName>
    </recommendedName>
</protein>
<gene>
    <name evidence="2" type="ORF">GTQ38_02965</name>
</gene>
<dbReference type="SUPFAM" id="SSF159894">
    <property type="entry name" value="YgaC/TfoX-N like"/>
    <property type="match status" value="1"/>
</dbReference>
<dbReference type="Gene3D" id="3.30.1460.30">
    <property type="entry name" value="YgaC/TfoX-N like chaperone"/>
    <property type="match status" value="1"/>
</dbReference>
<comment type="caution">
    <text evidence="2">The sequence shown here is derived from an EMBL/GenBank/DDBJ whole genome shotgun (WGS) entry which is preliminary data.</text>
</comment>
<keyword evidence="3" id="KW-1185">Reference proteome</keyword>